<evidence type="ECO:0000313" key="10">
    <source>
        <dbReference type="Proteomes" id="UP000245771"/>
    </source>
</evidence>
<dbReference type="PANTHER" id="PTHR21483:SF18">
    <property type="entry name" value="RNA POLYMERASE II-ASSOCIATED PROTEIN 1"/>
    <property type="match status" value="1"/>
</dbReference>
<feature type="domain" description="RPAP1 C-terminal" evidence="6">
    <location>
        <begin position="368"/>
        <end position="432"/>
    </location>
</feature>
<feature type="compositionally biased region" description="Polar residues" evidence="5">
    <location>
        <begin position="98"/>
        <end position="107"/>
    </location>
</feature>
<dbReference type="Pfam" id="PF25766">
    <property type="entry name" value="TPR_RPAP1"/>
    <property type="match status" value="1"/>
</dbReference>
<gene>
    <name evidence="9" type="ORF">FA14DRAFT_188436</name>
</gene>
<proteinExistence type="inferred from homology"/>
<feature type="domain" description="RPAP1 N-terminal" evidence="7">
    <location>
        <begin position="258"/>
        <end position="302"/>
    </location>
</feature>
<feature type="region of interest" description="Disordered" evidence="5">
    <location>
        <begin position="515"/>
        <end position="534"/>
    </location>
</feature>
<dbReference type="InterPro" id="IPR013930">
    <property type="entry name" value="RPAP1_N"/>
</dbReference>
<dbReference type="Pfam" id="PF08620">
    <property type="entry name" value="RPAP1_C"/>
    <property type="match status" value="1"/>
</dbReference>
<evidence type="ECO:0000259" key="7">
    <source>
        <dbReference type="Pfam" id="PF08621"/>
    </source>
</evidence>
<feature type="compositionally biased region" description="Basic and acidic residues" evidence="5">
    <location>
        <begin position="70"/>
        <end position="88"/>
    </location>
</feature>
<dbReference type="GeneID" id="37023436"/>
<dbReference type="InterPro" id="IPR013929">
    <property type="entry name" value="RPAP1_C"/>
</dbReference>
<dbReference type="SUPFAM" id="SSF48371">
    <property type="entry name" value="ARM repeat"/>
    <property type="match status" value="1"/>
</dbReference>
<dbReference type="Pfam" id="PF08621">
    <property type="entry name" value="RPAP1_N"/>
    <property type="match status" value="1"/>
</dbReference>
<evidence type="ECO:0000259" key="6">
    <source>
        <dbReference type="Pfam" id="PF08620"/>
    </source>
</evidence>
<dbReference type="InterPro" id="IPR016024">
    <property type="entry name" value="ARM-type_fold"/>
</dbReference>
<reference evidence="9 10" key="1">
    <citation type="journal article" date="2018" name="Mol. Biol. Evol.">
        <title>Broad Genomic Sampling Reveals a Smut Pathogenic Ancestry of the Fungal Clade Ustilaginomycotina.</title>
        <authorList>
            <person name="Kijpornyongpan T."/>
            <person name="Mondo S.J."/>
            <person name="Barry K."/>
            <person name="Sandor L."/>
            <person name="Lee J."/>
            <person name="Lipzen A."/>
            <person name="Pangilinan J."/>
            <person name="LaButti K."/>
            <person name="Hainaut M."/>
            <person name="Henrissat B."/>
            <person name="Grigoriev I.V."/>
            <person name="Spatafora J.W."/>
            <person name="Aime M.C."/>
        </authorList>
    </citation>
    <scope>NUCLEOTIDE SEQUENCE [LARGE SCALE GENOMIC DNA]</scope>
    <source>
        <strain evidence="9 10">MCA 3882</strain>
    </source>
</reference>
<comment type="similarity">
    <text evidence="2">Belongs to the RPAP1 family.</text>
</comment>
<evidence type="ECO:0000256" key="2">
    <source>
        <dbReference type="ARBA" id="ARBA00009953"/>
    </source>
</evidence>
<dbReference type="STRING" id="1280837.A0A316VLK9"/>
<keyword evidence="4" id="KW-0539">Nucleus</keyword>
<dbReference type="EMBL" id="KZ819602">
    <property type="protein sequence ID" value="PWN38436.1"/>
    <property type="molecule type" value="Genomic_DNA"/>
</dbReference>
<sequence>MSDLARQQIRPSLSDLRDLPPEYDIVDDDEEDSLHSQEDGEPTHAPAATASRSLPPTIGAEVKPGPSSVLKKDPDNGARKSKTVRIEESPDVQGGRKNPNQARQQRFTIPLEEEDYDEEAPGIDAGGASASFLPLIGTIQERKPVNHSTSASKSDRAGQSRFAARRQLDRDAGIAKPVQQGHPTKKPAQAAKPSVDDEIWLDEDGSPMSAFRKNRLLKQGLRPPSIQAVSKEQPTSSITQISQGNSNAIEGSLEALMKSIAAENEAKIAAMSADEIEHDMQDIKEAFGSNILELLKNRRKKAEEKNHDAAVSTTSIEPKTDALQAETPEEQSPEYIRQKYFPHEPKWMPDALKWTQDQTEDENHPSTFRFDFSGKVIDTSIEDNTTRLAGLHNHGQDQDKPGYTIQELLHLSRSTASSQCIIALQTLGRIAMTYQEVDAGALITDSPNQKISKEVMSTNLRGQACITALWYVEDRRPNVRSAALTCIRECLSSRLGGPGTLPLLVEVPLCRSKPQANTDITQPSEDEGVEEKKKIPTIDDREVLREAVNALLSSLHSPVTTLSEAVHSLQILTQLASRSRDMCKAILQNPSQFLGILHKYLLKQTWSAKEGDVKASILALKLVLCLIAGGRELALILYDGGITSKLIHFIAIPPWSAPTSAQAHSWKHMDLTLRVYDGLGRYGIGANTYSNSHTAFIGVEEWISHFEVEDSPSPLRSLQLQTLQSALRLFSSWTVCATDAHQTHGHHDITWSQVSEWFELSTAMLERFSNIAIEGGDVLTLSAQGDAINLLEVWKAGANANRIEDLRNVKSKEGVIVGEATKFFSNIKASMTVHTDMLLNAMKSRKGEPFWLSQLPVLINISQLCQAANAAVGFTKDSTAISSELLSITALLMREIPWQHLSNQSAIQAGVTEVQRSIVEFIIQAYVNLQAVEAGELQWLQLLTISPPGTEAVVRDALLKYLPVQLGDDGAKELKILSPFLVELLRQKKEENVAPLRPSVDSLKKTTTLFTICYSSIDEEDEEVETDPVSGVPLWKCANSGLPLRKDWPFVAFDDLLHSGNCASLHRPNALSEDWDANELEIVRSSLSLALRLWDSDTQSTSSLPSSSEVYLGIMKVFMLEEETGDTRATGKITGRDLYRDEQVSDSLDKLFKLANILHFNEDSMQSENLENACHRQFGTLLPFYQLFTDLLGLYDGISFGMELFGRAILVPLQMRYAVEYRRLLWIDYAHYLKTITTTAQDAPNGIQAYISEQEVDDSVIRGMSLALLSGHVQKVRNGFLFAVAINQLASLIWTTKDSNPKSNARANQLTKALFRDLQGNNTSEIPYIAEMRQAIVEWEPKGQVLPETEKQERLAFILHNCNQD</sequence>
<feature type="compositionally biased region" description="Basic and acidic residues" evidence="5">
    <location>
        <begin position="33"/>
        <end position="42"/>
    </location>
</feature>
<keyword evidence="10" id="KW-1185">Reference proteome</keyword>
<name>A0A316VLK9_9BASI</name>
<evidence type="ECO:0000313" key="9">
    <source>
        <dbReference type="EMBL" id="PWN38436.1"/>
    </source>
</evidence>
<organism evidence="9 10">
    <name type="scientific">Meira miltonrushii</name>
    <dbReference type="NCBI Taxonomy" id="1280837"/>
    <lineage>
        <taxon>Eukaryota</taxon>
        <taxon>Fungi</taxon>
        <taxon>Dikarya</taxon>
        <taxon>Basidiomycota</taxon>
        <taxon>Ustilaginomycotina</taxon>
        <taxon>Exobasidiomycetes</taxon>
        <taxon>Exobasidiales</taxon>
        <taxon>Brachybasidiaceae</taxon>
        <taxon>Meira</taxon>
    </lineage>
</organism>
<feature type="domain" description="RPAP1/MINIYO-like TPR repeats" evidence="8">
    <location>
        <begin position="1073"/>
        <end position="1297"/>
    </location>
</feature>
<feature type="compositionally biased region" description="Acidic residues" evidence="5">
    <location>
        <begin position="111"/>
        <end position="121"/>
    </location>
</feature>
<dbReference type="InParanoid" id="A0A316VLK9"/>
<evidence type="ECO:0000256" key="5">
    <source>
        <dbReference type="SAM" id="MobiDB-lite"/>
    </source>
</evidence>
<dbReference type="GO" id="GO:0006366">
    <property type="term" value="P:transcription by RNA polymerase II"/>
    <property type="evidence" value="ECO:0007669"/>
    <property type="project" value="InterPro"/>
</dbReference>
<evidence type="ECO:0000256" key="3">
    <source>
        <dbReference type="ARBA" id="ARBA00023163"/>
    </source>
</evidence>
<keyword evidence="3" id="KW-0804">Transcription</keyword>
<evidence type="ECO:0008006" key="11">
    <source>
        <dbReference type="Google" id="ProtNLM"/>
    </source>
</evidence>
<dbReference type="OrthoDB" id="348201at2759"/>
<dbReference type="Proteomes" id="UP000245771">
    <property type="component" value="Unassembled WGS sequence"/>
</dbReference>
<dbReference type="InterPro" id="IPR057989">
    <property type="entry name" value="TPR_RPAP1/MINIYO-like"/>
</dbReference>
<dbReference type="InterPro" id="IPR039913">
    <property type="entry name" value="RPAP1/Rba50"/>
</dbReference>
<evidence type="ECO:0000256" key="4">
    <source>
        <dbReference type="ARBA" id="ARBA00023242"/>
    </source>
</evidence>
<feature type="region of interest" description="Disordered" evidence="5">
    <location>
        <begin position="1"/>
        <end position="202"/>
    </location>
</feature>
<dbReference type="RefSeq" id="XP_025358738.1">
    <property type="nucleotide sequence ID" value="XM_025501655.1"/>
</dbReference>
<accession>A0A316VLK9</accession>
<comment type="subcellular location">
    <subcellularLocation>
        <location evidence="1">Nucleus</location>
    </subcellularLocation>
</comment>
<protein>
    <recommendedName>
        <fullName evidence="11">RNA polymerase II-associated protein 1 C-terminal domain-containing protein</fullName>
    </recommendedName>
</protein>
<dbReference type="PANTHER" id="PTHR21483">
    <property type="entry name" value="RNA POLYMERASE II-ASSOCIATED PROTEIN 1"/>
    <property type="match status" value="1"/>
</dbReference>
<evidence type="ECO:0000256" key="1">
    <source>
        <dbReference type="ARBA" id="ARBA00004123"/>
    </source>
</evidence>
<evidence type="ECO:0000259" key="8">
    <source>
        <dbReference type="Pfam" id="PF25766"/>
    </source>
</evidence>